<proteinExistence type="predicted"/>
<dbReference type="Proteomes" id="UP001165121">
    <property type="component" value="Unassembled WGS sequence"/>
</dbReference>
<dbReference type="EMBL" id="BSXT01004480">
    <property type="protein sequence ID" value="GMF58007.1"/>
    <property type="molecule type" value="Genomic_DNA"/>
</dbReference>
<sequence length="106" mass="12083">MADMAQEHRCLEMELQRRVIKARMYTDGVTPETFEEAFQLVTIEKAALTRENLVLQDRIAAHVKFQTMLDHDSNEIMQVPCKDSTSAAAEVTKAKAKHVPLNQLKQ</sequence>
<name>A0A9W7D4S8_9STRA</name>
<dbReference type="AlphaFoldDB" id="A0A9W7D4S8"/>
<gene>
    <name evidence="1" type="ORF">Pfra01_002488000</name>
</gene>
<comment type="caution">
    <text evidence="1">The sequence shown here is derived from an EMBL/GenBank/DDBJ whole genome shotgun (WGS) entry which is preliminary data.</text>
</comment>
<protein>
    <submittedName>
        <fullName evidence="1">Unnamed protein product</fullName>
    </submittedName>
</protein>
<evidence type="ECO:0000313" key="2">
    <source>
        <dbReference type="Proteomes" id="UP001165121"/>
    </source>
</evidence>
<evidence type="ECO:0000313" key="1">
    <source>
        <dbReference type="EMBL" id="GMF58007.1"/>
    </source>
</evidence>
<reference evidence="1" key="1">
    <citation type="submission" date="2023-04" db="EMBL/GenBank/DDBJ databases">
        <title>Phytophthora fragariaefolia NBRC 109709.</title>
        <authorList>
            <person name="Ichikawa N."/>
            <person name="Sato H."/>
            <person name="Tonouchi N."/>
        </authorList>
    </citation>
    <scope>NUCLEOTIDE SEQUENCE</scope>
    <source>
        <strain evidence="1">NBRC 109709</strain>
    </source>
</reference>
<dbReference type="OrthoDB" id="97260at2759"/>
<keyword evidence="2" id="KW-1185">Reference proteome</keyword>
<accession>A0A9W7D4S8</accession>
<organism evidence="1 2">
    <name type="scientific">Phytophthora fragariaefolia</name>
    <dbReference type="NCBI Taxonomy" id="1490495"/>
    <lineage>
        <taxon>Eukaryota</taxon>
        <taxon>Sar</taxon>
        <taxon>Stramenopiles</taxon>
        <taxon>Oomycota</taxon>
        <taxon>Peronosporomycetes</taxon>
        <taxon>Peronosporales</taxon>
        <taxon>Peronosporaceae</taxon>
        <taxon>Phytophthora</taxon>
    </lineage>
</organism>